<reference evidence="2" key="1">
    <citation type="submission" date="2021-12" db="EMBL/GenBank/DDBJ databases">
        <title>Discovery of the Pendulisporaceae a myxobacterial family with distinct sporulation behavior and unique specialized metabolism.</title>
        <authorList>
            <person name="Garcia R."/>
            <person name="Popoff A."/>
            <person name="Bader C.D."/>
            <person name="Loehr J."/>
            <person name="Walesch S."/>
            <person name="Walt C."/>
            <person name="Boldt J."/>
            <person name="Bunk B."/>
            <person name="Haeckl F.J.F.P.J."/>
            <person name="Gunesch A.P."/>
            <person name="Birkelbach J."/>
            <person name="Nuebel U."/>
            <person name="Pietschmann T."/>
            <person name="Bach T."/>
            <person name="Mueller R."/>
        </authorList>
    </citation>
    <scope>NUCLEOTIDE SEQUENCE</scope>
    <source>
        <strain evidence="2">MSr11367</strain>
    </source>
</reference>
<name>A0ABZ2L2Y1_9BACT</name>
<organism evidence="2 3">
    <name type="scientific">Pendulispora rubella</name>
    <dbReference type="NCBI Taxonomy" id="2741070"/>
    <lineage>
        <taxon>Bacteria</taxon>
        <taxon>Pseudomonadati</taxon>
        <taxon>Myxococcota</taxon>
        <taxon>Myxococcia</taxon>
        <taxon>Myxococcales</taxon>
        <taxon>Sorangiineae</taxon>
        <taxon>Pendulisporaceae</taxon>
        <taxon>Pendulispora</taxon>
    </lineage>
</organism>
<gene>
    <name evidence="2" type="ORF">LVJ94_45525</name>
</gene>
<dbReference type="CDD" id="cd00143">
    <property type="entry name" value="PP2Cc"/>
    <property type="match status" value="1"/>
</dbReference>
<proteinExistence type="predicted"/>
<dbReference type="InterPro" id="IPR036457">
    <property type="entry name" value="PPM-type-like_dom_sf"/>
</dbReference>
<evidence type="ECO:0000259" key="1">
    <source>
        <dbReference type="PROSITE" id="PS51746"/>
    </source>
</evidence>
<dbReference type="NCBIfam" id="NF033484">
    <property type="entry name" value="Stp1_PP2C_phos"/>
    <property type="match status" value="1"/>
</dbReference>
<dbReference type="RefSeq" id="WP_394833791.1">
    <property type="nucleotide sequence ID" value="NZ_CP089929.1"/>
</dbReference>
<dbReference type="Gene3D" id="3.60.40.10">
    <property type="entry name" value="PPM-type phosphatase domain"/>
    <property type="match status" value="1"/>
</dbReference>
<accession>A0ABZ2L2Y1</accession>
<sequence>MTRPLRIELAGKTDVGKKRNHNEDNFSIIEESGLYIVADGMGGHASGEVASQMAVDAMREFFLSTAQDPERTWPYKMDRSKGYEENRLITGIKLANLRIYETAQRDAGKRGMGTTIVTMFAVEDGVYIAHVGDSRGYRIRDGKIEQLTEDHSLLNDYIKMKRLTPEEIANFPHKNVIVRALGMKDTVKVDTRFETPRANDTYLLCSDGLSGPVTDAEMLEMVSTAPDLETAAGRLIAGANANGGPDNITVILARWVG</sequence>
<dbReference type="SMART" id="SM00331">
    <property type="entry name" value="PP2C_SIG"/>
    <property type="match status" value="1"/>
</dbReference>
<protein>
    <submittedName>
        <fullName evidence="2">Stp1/IreP family PP2C-type Ser/Thr phosphatase</fullName>
    </submittedName>
</protein>
<evidence type="ECO:0000313" key="2">
    <source>
        <dbReference type="EMBL" id="WXB04156.1"/>
    </source>
</evidence>
<dbReference type="PANTHER" id="PTHR47992">
    <property type="entry name" value="PROTEIN PHOSPHATASE"/>
    <property type="match status" value="1"/>
</dbReference>
<dbReference type="Proteomes" id="UP001374803">
    <property type="component" value="Chromosome"/>
</dbReference>
<dbReference type="PROSITE" id="PS51746">
    <property type="entry name" value="PPM_2"/>
    <property type="match status" value="1"/>
</dbReference>
<dbReference type="EMBL" id="CP089983">
    <property type="protein sequence ID" value="WXB04156.1"/>
    <property type="molecule type" value="Genomic_DNA"/>
</dbReference>
<evidence type="ECO:0000313" key="3">
    <source>
        <dbReference type="Proteomes" id="UP001374803"/>
    </source>
</evidence>
<dbReference type="SMART" id="SM00332">
    <property type="entry name" value="PP2Cc"/>
    <property type="match status" value="1"/>
</dbReference>
<dbReference type="Pfam" id="PF13672">
    <property type="entry name" value="PP2C_2"/>
    <property type="match status" value="1"/>
</dbReference>
<feature type="domain" description="PPM-type phosphatase" evidence="1">
    <location>
        <begin position="9"/>
        <end position="255"/>
    </location>
</feature>
<dbReference type="InterPro" id="IPR001932">
    <property type="entry name" value="PPM-type_phosphatase-like_dom"/>
</dbReference>
<dbReference type="InterPro" id="IPR015655">
    <property type="entry name" value="PP2C"/>
</dbReference>
<dbReference type="SUPFAM" id="SSF81606">
    <property type="entry name" value="PP2C-like"/>
    <property type="match status" value="1"/>
</dbReference>
<keyword evidence="3" id="KW-1185">Reference proteome</keyword>